<gene>
    <name evidence="2" type="ORF">E0485_12130</name>
</gene>
<dbReference type="GO" id="GO:0140096">
    <property type="term" value="F:catalytic activity, acting on a protein"/>
    <property type="evidence" value="ECO:0007669"/>
    <property type="project" value="UniProtKB-ARBA"/>
</dbReference>
<dbReference type="SUPFAM" id="SSF55681">
    <property type="entry name" value="Class II aaRS and biotin synthetases"/>
    <property type="match status" value="1"/>
</dbReference>
<dbReference type="AlphaFoldDB" id="A0A4V2WNX8"/>
<comment type="caution">
    <text evidence="2">The sequence shown here is derived from an EMBL/GenBank/DDBJ whole genome shotgun (WGS) entry which is preliminary data.</text>
</comment>
<dbReference type="GO" id="GO:0016740">
    <property type="term" value="F:transferase activity"/>
    <property type="evidence" value="ECO:0007669"/>
    <property type="project" value="UniProtKB-ARBA"/>
</dbReference>
<dbReference type="Gene3D" id="3.30.930.10">
    <property type="entry name" value="Bira Bifunctional Protein, Domain 2"/>
    <property type="match status" value="1"/>
</dbReference>
<accession>A0A4V2WNX8</accession>
<dbReference type="EMBL" id="SKFG01000010">
    <property type="protein sequence ID" value="TCZ77202.1"/>
    <property type="molecule type" value="Genomic_DNA"/>
</dbReference>
<keyword evidence="2" id="KW-0436">Ligase</keyword>
<dbReference type="Pfam" id="PF21948">
    <property type="entry name" value="LplA-B_cat"/>
    <property type="match status" value="1"/>
</dbReference>
<dbReference type="InterPro" id="IPR045864">
    <property type="entry name" value="aa-tRNA-synth_II/BPL/LPL"/>
</dbReference>
<evidence type="ECO:0000313" key="2">
    <source>
        <dbReference type="EMBL" id="TCZ77202.1"/>
    </source>
</evidence>
<organism evidence="2 3">
    <name type="scientific">Paenibacillus albiflavus</name>
    <dbReference type="NCBI Taxonomy" id="2545760"/>
    <lineage>
        <taxon>Bacteria</taxon>
        <taxon>Bacillati</taxon>
        <taxon>Bacillota</taxon>
        <taxon>Bacilli</taxon>
        <taxon>Bacillales</taxon>
        <taxon>Paenibacillaceae</taxon>
        <taxon>Paenibacillus</taxon>
    </lineage>
</organism>
<evidence type="ECO:0000259" key="1">
    <source>
        <dbReference type="PROSITE" id="PS51733"/>
    </source>
</evidence>
<protein>
    <submittedName>
        <fullName evidence="2">Lipoate--protein ligase family protein</fullName>
    </submittedName>
</protein>
<feature type="domain" description="BPL/LPL catalytic" evidence="1">
    <location>
        <begin position="38"/>
        <end position="221"/>
    </location>
</feature>
<evidence type="ECO:0000313" key="3">
    <source>
        <dbReference type="Proteomes" id="UP000295418"/>
    </source>
</evidence>
<proteinExistence type="predicted"/>
<dbReference type="PANTHER" id="PTHR43679:SF2">
    <property type="entry name" value="OCTANOYL-[GCVH]:PROTEIN N-OCTANOYLTRANSFERASE"/>
    <property type="match status" value="1"/>
</dbReference>
<dbReference type="GO" id="GO:0016874">
    <property type="term" value="F:ligase activity"/>
    <property type="evidence" value="ECO:0007669"/>
    <property type="project" value="UniProtKB-KW"/>
</dbReference>
<dbReference type="PROSITE" id="PS51733">
    <property type="entry name" value="BPL_LPL_CATALYTIC"/>
    <property type="match status" value="1"/>
</dbReference>
<dbReference type="InterPro" id="IPR004143">
    <property type="entry name" value="BPL_LPL_catalytic"/>
</dbReference>
<dbReference type="GO" id="GO:0009249">
    <property type="term" value="P:protein lipoylation"/>
    <property type="evidence" value="ECO:0007669"/>
    <property type="project" value="UniProtKB-ARBA"/>
</dbReference>
<sequence>MLDILRSARLLDRSSDLAGGDILYPFALEELLCREVGKGADPIVHLWRHPRAFVMGLRDSRLPGAVQAKSSLTEQGYAVTVRNSGGAAVPLDAGVINMTIIIPKAEGKIDFHDDFERMYQLVSRTLSNWTDKVRKGEIGGSYCPGDYDLSIDGRKFCGIAQRRLLKAIAVQAFIVVEGKGMDYAEGAQAFYEQAACGQEADYPQVTSHSMVSLAEAIGEHVTAQSYLEEIKSTLNQLEADKIMKLEQLPAPTDVESMIGTLRDRYDIPSPRK</sequence>
<dbReference type="OrthoDB" id="2080934at2"/>
<keyword evidence="3" id="KW-1185">Reference proteome</keyword>
<dbReference type="InterPro" id="IPR050664">
    <property type="entry name" value="Octanoyltrans_LipM/LipL"/>
</dbReference>
<dbReference type="PANTHER" id="PTHR43679">
    <property type="entry name" value="OCTANOYLTRANSFERASE LIPM-RELATED"/>
    <property type="match status" value="1"/>
</dbReference>
<name>A0A4V2WNX8_9BACL</name>
<dbReference type="RefSeq" id="WP_132418303.1">
    <property type="nucleotide sequence ID" value="NZ_SKFG01000010.1"/>
</dbReference>
<dbReference type="Proteomes" id="UP000295418">
    <property type="component" value="Unassembled WGS sequence"/>
</dbReference>
<reference evidence="2 3" key="1">
    <citation type="submission" date="2019-03" db="EMBL/GenBank/DDBJ databases">
        <authorList>
            <person name="Kim M.K.M."/>
        </authorList>
    </citation>
    <scope>NUCLEOTIDE SEQUENCE [LARGE SCALE GENOMIC DNA]</scope>
    <source>
        <strain evidence="2 3">18JY21-1</strain>
    </source>
</reference>